<dbReference type="KEGG" id="pnp:IJ22_30190"/>
<keyword evidence="2" id="KW-1185">Reference proteome</keyword>
<evidence type="ECO:0000313" key="2">
    <source>
        <dbReference type="Proteomes" id="UP000061660"/>
    </source>
</evidence>
<dbReference type="PATRIC" id="fig|162209.4.peg.3220"/>
<name>A0A0U2M680_9BACL</name>
<reference evidence="2" key="1">
    <citation type="submission" date="2015-12" db="EMBL/GenBank/DDBJ databases">
        <title>Complete genome sequences of two moderately thermophilic Paenibacillus species.</title>
        <authorList>
            <person name="Butler R.III."/>
            <person name="Wang J."/>
            <person name="Stark B.C."/>
            <person name="Pombert J.-F."/>
        </authorList>
    </citation>
    <scope>NUCLEOTIDE SEQUENCE [LARGE SCALE GENOMIC DNA]</scope>
    <source>
        <strain evidence="2">32O-Y</strain>
    </source>
</reference>
<reference evidence="1 2" key="2">
    <citation type="journal article" date="2016" name="Genome Announc.">
        <title>Complete Genome Sequences of Two Interactive Moderate Thermophiles, Paenibacillus napthalenovorans 32O-Y and Paenibacillus sp. 32O-W.</title>
        <authorList>
            <person name="Butler R.R.III."/>
            <person name="Wang J."/>
            <person name="Stark B.C."/>
            <person name="Pombert J.F."/>
        </authorList>
    </citation>
    <scope>NUCLEOTIDE SEQUENCE [LARGE SCALE GENOMIC DNA]</scope>
    <source>
        <strain evidence="1 2">32O-Y</strain>
    </source>
</reference>
<gene>
    <name evidence="1" type="ORF">IJ22_30190</name>
</gene>
<sequence length="283" mass="33060">MADIQNNLYQHVGITVSNDEINIASPILPKQSVGRYSNYNINGRTIIRRDLPKVDKSYSVEVPNFGDWSKGSHDMSWTRPVFQRTHWFPREIHLLVEILESDESSATVKFSLDQYIDRHSSTYEEDLLFHCNLLQENTGVCNIFEADATNEDYINTLHVNWEIFPPGEQNIERNIAYLISKFRAPSKELQEIIADRVNFFESLNPTQYIVGESKFSQYIGAMLKEDLVLLENVRYGNAIYILFENWKELSKLSRTELLNSAHRNFVRITHRGNWKNRVINTIR</sequence>
<evidence type="ECO:0000313" key="1">
    <source>
        <dbReference type="EMBL" id="ALS23392.1"/>
    </source>
</evidence>
<dbReference type="EMBL" id="CP013652">
    <property type="protein sequence ID" value="ALS23392.1"/>
    <property type="molecule type" value="Genomic_DNA"/>
</dbReference>
<dbReference type="AlphaFoldDB" id="A0A0U2M680"/>
<proteinExistence type="predicted"/>
<accession>A0A0U2M680</accession>
<protein>
    <submittedName>
        <fullName evidence="1">Uncharacterized protein</fullName>
    </submittedName>
</protein>
<dbReference type="Proteomes" id="UP000061660">
    <property type="component" value="Chromosome"/>
</dbReference>
<organism evidence="1 2">
    <name type="scientific">Paenibacillus naphthalenovorans</name>
    <dbReference type="NCBI Taxonomy" id="162209"/>
    <lineage>
        <taxon>Bacteria</taxon>
        <taxon>Bacillati</taxon>
        <taxon>Bacillota</taxon>
        <taxon>Bacilli</taxon>
        <taxon>Bacillales</taxon>
        <taxon>Paenibacillaceae</taxon>
        <taxon>Paenibacillus</taxon>
    </lineage>
</organism>